<gene>
    <name evidence="1" type="ORF">Q6A80_09095</name>
</gene>
<protein>
    <submittedName>
        <fullName evidence="1">Uncharacterized protein</fullName>
    </submittedName>
</protein>
<evidence type="ECO:0000313" key="1">
    <source>
        <dbReference type="EMBL" id="MDX4069875.1"/>
    </source>
</evidence>
<evidence type="ECO:0000313" key="2">
    <source>
        <dbReference type="Proteomes" id="UP001283691"/>
    </source>
</evidence>
<sequence>MSVIRLIKRKVLKSKIQKRHQLKREIQKKHGIYFFDNDEYEVLYSINNEHASEYNYLLRYILSKQNILHSGTTIDEFNFKRLSKNYSMIRELIQEELSRDNLQEQLRFKISRKTAVSNMKNLQSILYSITKFQHEFDEIK</sequence>
<dbReference type="EMBL" id="JAUQUR010000007">
    <property type="protein sequence ID" value="MDX4069875.1"/>
    <property type="molecule type" value="Genomic_DNA"/>
</dbReference>
<accession>A0AAW9DCA6</accession>
<name>A0AAW9DCA6_9BACT</name>
<reference evidence="1" key="2">
    <citation type="submission" date="2023-07" db="EMBL/GenBank/DDBJ databases">
        <authorList>
            <person name="Zhang M."/>
            <person name="Zhou G."/>
        </authorList>
    </citation>
    <scope>NUCLEOTIDE SEQUENCE</scope>
    <source>
        <strain evidence="1">BJSY19SF1-2</strain>
    </source>
</reference>
<proteinExistence type="predicted"/>
<organism evidence="1 2">
    <name type="scientific">Aliarcobacter skirrowii</name>
    <dbReference type="NCBI Taxonomy" id="28200"/>
    <lineage>
        <taxon>Bacteria</taxon>
        <taxon>Pseudomonadati</taxon>
        <taxon>Campylobacterota</taxon>
        <taxon>Epsilonproteobacteria</taxon>
        <taxon>Campylobacterales</taxon>
        <taxon>Arcobacteraceae</taxon>
        <taxon>Aliarcobacter</taxon>
    </lineage>
</organism>
<dbReference type="RefSeq" id="WP_319048405.1">
    <property type="nucleotide sequence ID" value="NZ_JAUQUR010000007.1"/>
</dbReference>
<reference evidence="1" key="1">
    <citation type="journal article" date="2023" name="Front. Microbiol.">
        <title>Genomic diversity and taxonomic marker for Arcobacter species.</title>
        <authorList>
            <person name="Zhou G."/>
            <person name="Gu Y."/>
            <person name="Wang H."/>
            <person name="Chen X."/>
            <person name="Zhang X."/>
            <person name="Shao Z."/>
            <person name="Yan X."/>
            <person name="Zhang J."/>
            <person name="Zhang M."/>
        </authorList>
    </citation>
    <scope>NUCLEOTIDE SEQUENCE</scope>
    <source>
        <strain evidence="1">BJSY19SF1-2</strain>
    </source>
</reference>
<comment type="caution">
    <text evidence="1">The sequence shown here is derived from an EMBL/GenBank/DDBJ whole genome shotgun (WGS) entry which is preliminary data.</text>
</comment>
<dbReference type="Proteomes" id="UP001283691">
    <property type="component" value="Unassembled WGS sequence"/>
</dbReference>
<dbReference type="AlphaFoldDB" id="A0AAW9DCA6"/>